<feature type="chain" id="PRO_5027544202" description="Ion-translocating oxidoreductase complex subunit G" evidence="7">
    <location>
        <begin position="25"/>
        <end position="187"/>
    </location>
</feature>
<sequence length="187" mass="20497">MSQSKVYMVLSLVVICLISAFALAQVYTLTKAKIEQAKIEAVMNALSQVLPNAISFEEKESSRVWFGYDKNGNKVGIVFQVMPRGYGGPIGTLVGVDSTGKITGLRIASPAEGLKETAGLGLRVREDWFRNQFINKTKNELRLKKDGGTIDAITAATISSRAVTNGVREGLERYKKYWSNDSTSPNE</sequence>
<comment type="cofactor">
    <cofactor evidence="6">
        <name>FMN</name>
        <dbReference type="ChEBI" id="CHEBI:58210"/>
    </cofactor>
</comment>
<organism evidence="9">
    <name type="scientific">candidate division WOR-3 bacterium</name>
    <dbReference type="NCBI Taxonomy" id="2052148"/>
    <lineage>
        <taxon>Bacteria</taxon>
        <taxon>Bacteria division WOR-3</taxon>
    </lineage>
</organism>
<dbReference type="InterPro" id="IPR010209">
    <property type="entry name" value="Ion_transpt_RnfG/RsxG"/>
</dbReference>
<keyword evidence="6" id="KW-1133">Transmembrane helix</keyword>
<keyword evidence="6" id="KW-1003">Cell membrane</keyword>
<keyword evidence="1 6" id="KW-0813">Transport</keyword>
<feature type="modified residue" description="FMN phosphoryl threonine" evidence="6">
    <location>
        <position position="157"/>
    </location>
</feature>
<dbReference type="HAMAP" id="MF_00479">
    <property type="entry name" value="RsxG_RnfG"/>
    <property type="match status" value="1"/>
</dbReference>
<feature type="domain" description="FMN-binding" evidence="8">
    <location>
        <begin position="85"/>
        <end position="174"/>
    </location>
</feature>
<dbReference type="PANTHER" id="PTHR36118">
    <property type="entry name" value="ION-TRANSLOCATING OXIDOREDUCTASE COMPLEX SUBUNIT G"/>
    <property type="match status" value="1"/>
</dbReference>
<evidence type="ECO:0000256" key="5">
    <source>
        <dbReference type="ARBA" id="ARBA00022982"/>
    </source>
</evidence>
<keyword evidence="2 6" id="KW-0597">Phosphoprotein</keyword>
<dbReference type="AlphaFoldDB" id="A0A7C6A9X1"/>
<evidence type="ECO:0000256" key="6">
    <source>
        <dbReference type="HAMAP-Rule" id="MF_00479"/>
    </source>
</evidence>
<evidence type="ECO:0000256" key="1">
    <source>
        <dbReference type="ARBA" id="ARBA00022448"/>
    </source>
</evidence>
<accession>A0A7C6A9X1</accession>
<dbReference type="PANTHER" id="PTHR36118:SF1">
    <property type="entry name" value="ION-TRANSLOCATING OXIDOREDUCTASE COMPLEX SUBUNIT G"/>
    <property type="match status" value="1"/>
</dbReference>
<dbReference type="Pfam" id="PF04205">
    <property type="entry name" value="FMN_bind"/>
    <property type="match status" value="1"/>
</dbReference>
<evidence type="ECO:0000256" key="2">
    <source>
        <dbReference type="ARBA" id="ARBA00022553"/>
    </source>
</evidence>
<comment type="similarity">
    <text evidence="6">Belongs to the RnfG family.</text>
</comment>
<comment type="function">
    <text evidence="6">Part of a membrane-bound complex that couples electron transfer with translocation of ions across the membrane.</text>
</comment>
<dbReference type="EMBL" id="DTLI01000123">
    <property type="protein sequence ID" value="HHS52144.1"/>
    <property type="molecule type" value="Genomic_DNA"/>
</dbReference>
<dbReference type="GO" id="GO:0005886">
    <property type="term" value="C:plasma membrane"/>
    <property type="evidence" value="ECO:0007669"/>
    <property type="project" value="UniProtKB-SubCell"/>
</dbReference>
<comment type="caution">
    <text evidence="9">The sequence shown here is derived from an EMBL/GenBank/DDBJ whole genome shotgun (WGS) entry which is preliminary data.</text>
</comment>
<gene>
    <name evidence="6" type="primary">rnfG</name>
    <name evidence="9" type="ORF">ENW73_04670</name>
</gene>
<keyword evidence="7" id="KW-0732">Signal</keyword>
<dbReference type="PIRSF" id="PIRSF006091">
    <property type="entry name" value="E_trnsport_RnfG"/>
    <property type="match status" value="1"/>
</dbReference>
<evidence type="ECO:0000313" key="9">
    <source>
        <dbReference type="EMBL" id="HHS52144.1"/>
    </source>
</evidence>
<keyword evidence="6" id="KW-0812">Transmembrane</keyword>
<dbReference type="InterPro" id="IPR007329">
    <property type="entry name" value="FMN-bd"/>
</dbReference>
<reference evidence="9" key="1">
    <citation type="journal article" date="2020" name="mSystems">
        <title>Genome- and Community-Level Interaction Insights into Carbon Utilization and Element Cycling Functions of Hydrothermarchaeota in Hydrothermal Sediment.</title>
        <authorList>
            <person name="Zhou Z."/>
            <person name="Liu Y."/>
            <person name="Xu W."/>
            <person name="Pan J."/>
            <person name="Luo Z.H."/>
            <person name="Li M."/>
        </authorList>
    </citation>
    <scope>NUCLEOTIDE SEQUENCE [LARGE SCALE GENOMIC DNA]</scope>
    <source>
        <strain evidence="9">SpSt-876</strain>
    </source>
</reference>
<keyword evidence="6" id="KW-1278">Translocase</keyword>
<comment type="subcellular location">
    <subcellularLocation>
        <location evidence="6">Cell membrane</location>
        <topology evidence="6">Single-pass membrane protein</topology>
    </subcellularLocation>
</comment>
<evidence type="ECO:0000256" key="4">
    <source>
        <dbReference type="ARBA" id="ARBA00022643"/>
    </source>
</evidence>
<evidence type="ECO:0000256" key="7">
    <source>
        <dbReference type="SAM" id="SignalP"/>
    </source>
</evidence>
<protein>
    <recommendedName>
        <fullName evidence="6">Ion-translocating oxidoreductase complex subunit G</fullName>
        <ecNumber evidence="6">7.-.-.-</ecNumber>
    </recommendedName>
    <alternativeName>
        <fullName evidence="6">Rnf electron transport complex subunit G</fullName>
    </alternativeName>
</protein>
<keyword evidence="4 6" id="KW-0288">FMN</keyword>
<proteinExistence type="inferred from homology"/>
<dbReference type="GO" id="GO:0022900">
    <property type="term" value="P:electron transport chain"/>
    <property type="evidence" value="ECO:0007669"/>
    <property type="project" value="UniProtKB-UniRule"/>
</dbReference>
<name>A0A7C6A9X1_UNCW3</name>
<keyword evidence="3 6" id="KW-0285">Flavoprotein</keyword>
<dbReference type="GO" id="GO:0010181">
    <property type="term" value="F:FMN binding"/>
    <property type="evidence" value="ECO:0007669"/>
    <property type="project" value="InterPro"/>
</dbReference>
<dbReference type="EC" id="7.-.-.-" evidence="6"/>
<dbReference type="NCBIfam" id="TIGR01947">
    <property type="entry name" value="rnfG"/>
    <property type="match status" value="1"/>
</dbReference>
<dbReference type="GO" id="GO:0009055">
    <property type="term" value="F:electron transfer activity"/>
    <property type="evidence" value="ECO:0007669"/>
    <property type="project" value="InterPro"/>
</dbReference>
<evidence type="ECO:0000259" key="8">
    <source>
        <dbReference type="SMART" id="SM00900"/>
    </source>
</evidence>
<feature type="signal peptide" evidence="7">
    <location>
        <begin position="1"/>
        <end position="24"/>
    </location>
</feature>
<keyword evidence="6" id="KW-0472">Membrane</keyword>
<dbReference type="SMART" id="SM00900">
    <property type="entry name" value="FMN_bind"/>
    <property type="match status" value="1"/>
</dbReference>
<evidence type="ECO:0000256" key="3">
    <source>
        <dbReference type="ARBA" id="ARBA00022630"/>
    </source>
</evidence>
<keyword evidence="5 6" id="KW-0249">Electron transport</keyword>
<comment type="subunit">
    <text evidence="6">The complex is composed of six subunits: RnfA, RnfB, RnfC, RnfD, RnfE and RnfG.</text>
</comment>